<name>A0ABW0PRK1_9HYPH</name>
<keyword evidence="4" id="KW-1185">Reference proteome</keyword>
<feature type="domain" description="Activator of Hsp90 ATPase homologue 1/2-like C-terminal" evidence="2">
    <location>
        <begin position="14"/>
        <end position="141"/>
    </location>
</feature>
<protein>
    <submittedName>
        <fullName evidence="3">SRPBCC domain-containing protein</fullName>
    </submittedName>
</protein>
<dbReference type="InterPro" id="IPR013538">
    <property type="entry name" value="ASHA1/2-like_C"/>
</dbReference>
<accession>A0ABW0PRK1</accession>
<dbReference type="RefSeq" id="WP_266343160.1">
    <property type="nucleotide sequence ID" value="NZ_JAPKNH010000002.1"/>
</dbReference>
<evidence type="ECO:0000313" key="3">
    <source>
        <dbReference type="EMBL" id="MFC5515160.1"/>
    </source>
</evidence>
<dbReference type="SUPFAM" id="SSF55961">
    <property type="entry name" value="Bet v1-like"/>
    <property type="match status" value="1"/>
</dbReference>
<dbReference type="Pfam" id="PF08327">
    <property type="entry name" value="AHSA1"/>
    <property type="match status" value="1"/>
</dbReference>
<comment type="similarity">
    <text evidence="1">Belongs to the AHA1 family.</text>
</comment>
<sequence>MADTPNLTLKLLIKASPARLFKAWTDPSKIVHWWGPHETQEGSVEAETDLRVGGAYRIRFKTSDGQQHEASGAYQEIVPDQKLAFSWTLLATPDQLSTVTVTLRGEVGGTMLTLTQAPLADEATLASQRASWTGAIEKLERFATRGGKK</sequence>
<reference evidence="4" key="1">
    <citation type="journal article" date="2019" name="Int. J. Syst. Evol. Microbiol.">
        <title>The Global Catalogue of Microorganisms (GCM) 10K type strain sequencing project: providing services to taxonomists for standard genome sequencing and annotation.</title>
        <authorList>
            <consortium name="The Broad Institute Genomics Platform"/>
            <consortium name="The Broad Institute Genome Sequencing Center for Infectious Disease"/>
            <person name="Wu L."/>
            <person name="Ma J."/>
        </authorList>
    </citation>
    <scope>NUCLEOTIDE SEQUENCE [LARGE SCALE GENOMIC DNA]</scope>
    <source>
        <strain evidence="4">KACC 12633</strain>
    </source>
</reference>
<organism evidence="3 4">
    <name type="scientific">Kaistia terrae</name>
    <dbReference type="NCBI Taxonomy" id="537017"/>
    <lineage>
        <taxon>Bacteria</taxon>
        <taxon>Pseudomonadati</taxon>
        <taxon>Pseudomonadota</taxon>
        <taxon>Alphaproteobacteria</taxon>
        <taxon>Hyphomicrobiales</taxon>
        <taxon>Kaistiaceae</taxon>
        <taxon>Kaistia</taxon>
    </lineage>
</organism>
<evidence type="ECO:0000313" key="4">
    <source>
        <dbReference type="Proteomes" id="UP001596150"/>
    </source>
</evidence>
<gene>
    <name evidence="3" type="ORF">ACFPP9_05210</name>
</gene>
<evidence type="ECO:0000256" key="1">
    <source>
        <dbReference type="ARBA" id="ARBA00006817"/>
    </source>
</evidence>
<dbReference type="Proteomes" id="UP001596150">
    <property type="component" value="Unassembled WGS sequence"/>
</dbReference>
<dbReference type="EMBL" id="JBHSML010000002">
    <property type="protein sequence ID" value="MFC5515160.1"/>
    <property type="molecule type" value="Genomic_DNA"/>
</dbReference>
<evidence type="ECO:0000259" key="2">
    <source>
        <dbReference type="Pfam" id="PF08327"/>
    </source>
</evidence>
<dbReference type="Gene3D" id="3.30.530.20">
    <property type="match status" value="1"/>
</dbReference>
<comment type="caution">
    <text evidence="3">The sequence shown here is derived from an EMBL/GenBank/DDBJ whole genome shotgun (WGS) entry which is preliminary data.</text>
</comment>
<dbReference type="CDD" id="cd07814">
    <property type="entry name" value="SRPBCC_CalC_Aha1-like"/>
    <property type="match status" value="1"/>
</dbReference>
<dbReference type="InterPro" id="IPR023393">
    <property type="entry name" value="START-like_dom_sf"/>
</dbReference>
<proteinExistence type="inferred from homology"/>